<feature type="domain" description="MacB-like periplasmic core" evidence="10">
    <location>
        <begin position="39"/>
        <end position="246"/>
    </location>
</feature>
<evidence type="ECO:0000256" key="6">
    <source>
        <dbReference type="ARBA" id="ARBA00022989"/>
    </source>
</evidence>
<keyword evidence="11" id="KW-0449">Lipoprotein</keyword>
<keyword evidence="6 8" id="KW-1133">Transmembrane helix</keyword>
<organism evidence="11 12">
    <name type="scientific">PS1 clade bacterium</name>
    <dbReference type="NCBI Taxonomy" id="2175152"/>
    <lineage>
        <taxon>Bacteria</taxon>
        <taxon>Pseudomonadati</taxon>
        <taxon>Pseudomonadota</taxon>
        <taxon>Alphaproteobacteria</taxon>
        <taxon>PS1 clade</taxon>
    </lineage>
</organism>
<dbReference type="GO" id="GO:0042953">
    <property type="term" value="P:lipoprotein transport"/>
    <property type="evidence" value="ECO:0007669"/>
    <property type="project" value="InterPro"/>
</dbReference>
<evidence type="ECO:0000256" key="1">
    <source>
        <dbReference type="ARBA" id="ARBA00004651"/>
    </source>
</evidence>
<evidence type="ECO:0000256" key="2">
    <source>
        <dbReference type="ARBA" id="ARBA00005236"/>
    </source>
</evidence>
<feature type="transmembrane region" description="Helical" evidence="8">
    <location>
        <begin position="34"/>
        <end position="60"/>
    </location>
</feature>
<dbReference type="GO" id="GO:0044874">
    <property type="term" value="P:lipoprotein localization to outer membrane"/>
    <property type="evidence" value="ECO:0007669"/>
    <property type="project" value="TreeGrafter"/>
</dbReference>
<protein>
    <submittedName>
        <fullName evidence="11">Lipoprotein-releasing ABC transporter permease subunit</fullName>
    </submittedName>
</protein>
<dbReference type="AlphaFoldDB" id="A0A368DK83"/>
<dbReference type="Pfam" id="PF12704">
    <property type="entry name" value="MacB_PCD"/>
    <property type="match status" value="1"/>
</dbReference>
<feature type="transmembrane region" description="Helical" evidence="8">
    <location>
        <begin position="324"/>
        <end position="350"/>
    </location>
</feature>
<comment type="caution">
    <text evidence="11">The sequence shown here is derived from an EMBL/GenBank/DDBJ whole genome shotgun (WGS) entry which is preliminary data.</text>
</comment>
<feature type="transmembrane region" description="Helical" evidence="8">
    <location>
        <begin position="280"/>
        <end position="304"/>
    </location>
</feature>
<evidence type="ECO:0000256" key="7">
    <source>
        <dbReference type="ARBA" id="ARBA00023136"/>
    </source>
</evidence>
<dbReference type="EMBL" id="QOQD01000015">
    <property type="protein sequence ID" value="RCL72252.1"/>
    <property type="molecule type" value="Genomic_DNA"/>
</dbReference>
<accession>A0A368DK83</accession>
<dbReference type="GO" id="GO:0098797">
    <property type="term" value="C:plasma membrane protein complex"/>
    <property type="evidence" value="ECO:0007669"/>
    <property type="project" value="TreeGrafter"/>
</dbReference>
<dbReference type="PANTHER" id="PTHR30489">
    <property type="entry name" value="LIPOPROTEIN-RELEASING SYSTEM TRANSMEMBRANE PROTEIN LOLE"/>
    <property type="match status" value="1"/>
</dbReference>
<dbReference type="NCBIfam" id="TIGR02212">
    <property type="entry name" value="lolCE"/>
    <property type="match status" value="1"/>
</dbReference>
<dbReference type="InterPro" id="IPR025857">
    <property type="entry name" value="MacB_PCD"/>
</dbReference>
<gene>
    <name evidence="11" type="ORF">DBW71_05550</name>
</gene>
<feature type="domain" description="ABC3 transporter permease C-terminal" evidence="9">
    <location>
        <begin position="283"/>
        <end position="416"/>
    </location>
</feature>
<evidence type="ECO:0000256" key="8">
    <source>
        <dbReference type="SAM" id="Phobius"/>
    </source>
</evidence>
<evidence type="ECO:0000256" key="4">
    <source>
        <dbReference type="ARBA" id="ARBA00022475"/>
    </source>
</evidence>
<dbReference type="PANTHER" id="PTHR30489:SF0">
    <property type="entry name" value="LIPOPROTEIN-RELEASING SYSTEM TRANSMEMBRANE PROTEIN LOLE"/>
    <property type="match status" value="1"/>
</dbReference>
<keyword evidence="4" id="KW-1003">Cell membrane</keyword>
<evidence type="ECO:0000259" key="10">
    <source>
        <dbReference type="Pfam" id="PF12704"/>
    </source>
</evidence>
<proteinExistence type="inferred from homology"/>
<dbReference type="Pfam" id="PF02687">
    <property type="entry name" value="FtsX"/>
    <property type="match status" value="1"/>
</dbReference>
<comment type="similarity">
    <text evidence="2">Belongs to the ABC-4 integral membrane protein family. LolC/E subfamily.</text>
</comment>
<dbReference type="Proteomes" id="UP000253570">
    <property type="component" value="Unassembled WGS sequence"/>
</dbReference>
<keyword evidence="3" id="KW-0813">Transport</keyword>
<evidence type="ECO:0000313" key="11">
    <source>
        <dbReference type="EMBL" id="RCL72252.1"/>
    </source>
</evidence>
<sequence length="423" mass="47167">MITPEKKISEPLPFTAFEWKIAFRYFRSKKKEGFISIISFFSLIGIMLGVATLIIVLAVMNGFRSELLDKILGINGHITIQSFDSGIDNYEDLRVKLENVDNVLSVIPTIYSQVMVSSDNQTSGAIIKAIKYNDIKNVPKINDNLNIDNYRTQDGILIGFGMSLNMGIGLNDMLTLISPKGSQTPFGTTPRIKSYPISGVFNIGMSEYDNNFVYMPLDEAQKYFNQKESVNSIEIFLKDPELIKDVIIETKKITGNGYYVSSWMDQNKTFFTALEVERDLMFIIVSLIVLVAGLNIVSSLIMLVKDKNSDIAILRTIGASRNSIIRIFFITGSFIGVIGTVLGVIIGIIFCKNIDSIRLLISKITGTDLFSPEMYYLAKLPAQIDNGELLSVVIMALSFSILASIYPSWKASKIDPVTVLRNE</sequence>
<evidence type="ECO:0000259" key="9">
    <source>
        <dbReference type="Pfam" id="PF02687"/>
    </source>
</evidence>
<dbReference type="InterPro" id="IPR051447">
    <property type="entry name" value="Lipoprotein-release_system"/>
</dbReference>
<feature type="transmembrane region" description="Helical" evidence="8">
    <location>
        <begin position="389"/>
        <end position="406"/>
    </location>
</feature>
<comment type="subcellular location">
    <subcellularLocation>
        <location evidence="1">Cell membrane</location>
        <topology evidence="1">Multi-pass membrane protein</topology>
    </subcellularLocation>
</comment>
<reference evidence="11 12" key="1">
    <citation type="journal article" date="2018" name="Microbiome">
        <title>Fine metagenomic profile of the Mediterranean stratified and mixed water columns revealed by assembly and recruitment.</title>
        <authorList>
            <person name="Haro-Moreno J.M."/>
            <person name="Lopez-Perez M."/>
            <person name="De La Torre J.R."/>
            <person name="Picazo A."/>
            <person name="Camacho A."/>
            <person name="Rodriguez-Valera F."/>
        </authorList>
    </citation>
    <scope>NUCLEOTIDE SEQUENCE [LARGE SCALE GENOMIC DNA]</scope>
    <source>
        <strain evidence="11">MED-G57</strain>
    </source>
</reference>
<name>A0A368DK83_9PROT</name>
<keyword evidence="5 8" id="KW-0812">Transmembrane</keyword>
<evidence type="ECO:0000256" key="5">
    <source>
        <dbReference type="ARBA" id="ARBA00022692"/>
    </source>
</evidence>
<evidence type="ECO:0000256" key="3">
    <source>
        <dbReference type="ARBA" id="ARBA00022448"/>
    </source>
</evidence>
<evidence type="ECO:0000313" key="12">
    <source>
        <dbReference type="Proteomes" id="UP000253570"/>
    </source>
</evidence>
<dbReference type="InterPro" id="IPR003838">
    <property type="entry name" value="ABC3_permease_C"/>
</dbReference>
<keyword evidence="7 8" id="KW-0472">Membrane</keyword>
<dbReference type="InterPro" id="IPR011925">
    <property type="entry name" value="LolCE_TM"/>
</dbReference>